<proteinExistence type="predicted"/>
<keyword evidence="4" id="KW-1185">Reference proteome</keyword>
<evidence type="ECO:0000313" key="3">
    <source>
        <dbReference type="EMBL" id="VBA41776.1"/>
    </source>
</evidence>
<feature type="signal peptide" evidence="2">
    <location>
        <begin position="1"/>
        <end position="24"/>
    </location>
</feature>
<organism evidence="3 4">
    <name type="scientific">Mycobacterium attenuatum</name>
    <dbReference type="NCBI Taxonomy" id="2341086"/>
    <lineage>
        <taxon>Bacteria</taxon>
        <taxon>Bacillati</taxon>
        <taxon>Actinomycetota</taxon>
        <taxon>Actinomycetes</taxon>
        <taxon>Mycobacteriales</taxon>
        <taxon>Mycobacteriaceae</taxon>
        <taxon>Mycobacterium</taxon>
    </lineage>
</organism>
<feature type="compositionally biased region" description="Pro residues" evidence="1">
    <location>
        <begin position="232"/>
        <end position="241"/>
    </location>
</feature>
<feature type="chain" id="PRO_5038795204" evidence="2">
    <location>
        <begin position="25"/>
        <end position="241"/>
    </location>
</feature>
<protein>
    <submittedName>
        <fullName evidence="3">Uncharacterized protein</fullName>
    </submittedName>
</protein>
<evidence type="ECO:0000256" key="2">
    <source>
        <dbReference type="SAM" id="SignalP"/>
    </source>
</evidence>
<sequence>MARLISKCCLGLAAVLTIFTSAWAVISVPAAAVPATPSGEIWQWALGKNMLTDPTLRDYLNSAPGGPGRVCYGDPRLCQQSTLDPQDIRALTDIVRVPSEGFGLVPDEHGIVVSVVLYDDIREQKYLYRGRLPEGWTWDSTATDIGAVFGAPNMVAGFEQQPYVPIAFKYQTADHLYDLRVEFAASTADELPGAHMRTVAVSQAAGAPVSQSAASTSAPAPASMSPTTAPMSPTPTHPTNA</sequence>
<evidence type="ECO:0000313" key="4">
    <source>
        <dbReference type="Proteomes" id="UP000273307"/>
    </source>
</evidence>
<accession>A0A498Q7Y3</accession>
<dbReference type="OrthoDB" id="4750170at2"/>
<reference evidence="3 4" key="1">
    <citation type="submission" date="2018-09" db="EMBL/GenBank/DDBJ databases">
        <authorList>
            <person name="Tagini F."/>
        </authorList>
    </citation>
    <scope>NUCLEOTIDE SEQUENCE [LARGE SCALE GENOMIC DNA]</scope>
    <source>
        <strain evidence="3 4">MK136</strain>
    </source>
</reference>
<feature type="region of interest" description="Disordered" evidence="1">
    <location>
        <begin position="209"/>
        <end position="241"/>
    </location>
</feature>
<feature type="compositionally biased region" description="Low complexity" evidence="1">
    <location>
        <begin position="212"/>
        <end position="231"/>
    </location>
</feature>
<keyword evidence="2" id="KW-0732">Signal</keyword>
<evidence type="ECO:0000256" key="1">
    <source>
        <dbReference type="SAM" id="MobiDB-lite"/>
    </source>
</evidence>
<dbReference type="RefSeq" id="WP_136625886.1">
    <property type="nucleotide sequence ID" value="NZ_UPHP01000115.1"/>
</dbReference>
<dbReference type="AlphaFoldDB" id="A0A498Q7Y3"/>
<dbReference type="Proteomes" id="UP000273307">
    <property type="component" value="Unassembled WGS sequence"/>
</dbReference>
<gene>
    <name evidence="3" type="ORF">LAUMK136_04220</name>
</gene>
<dbReference type="EMBL" id="UPHP01000115">
    <property type="protein sequence ID" value="VBA41776.1"/>
    <property type="molecule type" value="Genomic_DNA"/>
</dbReference>
<name>A0A498Q7Y3_9MYCO</name>